<dbReference type="Pfam" id="PF13561">
    <property type="entry name" value="adh_short_C2"/>
    <property type="match status" value="1"/>
</dbReference>
<reference evidence="3 4" key="1">
    <citation type="journal article" date="2006" name="Proc. Natl. Acad. Sci. U.S.A.">
        <title>Burkholderia xenovorans LB400 harbors a multi-replicon, 9.73-Mbp genome shaped for versatility.</title>
        <authorList>
            <person name="Chain P.S."/>
            <person name="Denef V.J."/>
            <person name="Konstantinidis K.T."/>
            <person name="Vergez L.M."/>
            <person name="Agullo L."/>
            <person name="Reyes V.L."/>
            <person name="Hauser L."/>
            <person name="Cordova M."/>
            <person name="Gomez L."/>
            <person name="Gonzalez M."/>
            <person name="Land M."/>
            <person name="Lao V."/>
            <person name="Larimer F."/>
            <person name="LiPuma J.J."/>
            <person name="Mahenthiralingam E."/>
            <person name="Malfatti S.A."/>
            <person name="Marx C.J."/>
            <person name="Parnell J.J."/>
            <person name="Ramette A."/>
            <person name="Richardson P."/>
            <person name="Seeger M."/>
            <person name="Smith D."/>
            <person name="Spilker T."/>
            <person name="Sul W.J."/>
            <person name="Tsoi T.V."/>
            <person name="Ulrich L.E."/>
            <person name="Zhulin I.B."/>
            <person name="Tiedje J.M."/>
        </authorList>
    </citation>
    <scope>NUCLEOTIDE SEQUENCE [LARGE SCALE GENOMIC DNA]</scope>
    <source>
        <strain evidence="3 4">LB400</strain>
    </source>
</reference>
<name>Q13GE7_PARXL</name>
<dbReference type="InterPro" id="IPR002347">
    <property type="entry name" value="SDR_fam"/>
</dbReference>
<dbReference type="eggNOG" id="COG1028">
    <property type="taxonomic scope" value="Bacteria"/>
</dbReference>
<protein>
    <submittedName>
        <fullName evidence="3">Short-chain dehydrogenase/reductase</fullName>
        <ecNumber evidence="3">1.-.-.-</ecNumber>
    </submittedName>
</protein>
<dbReference type="Proteomes" id="UP000001817">
    <property type="component" value="Chromosome 3"/>
</dbReference>
<evidence type="ECO:0000313" key="4">
    <source>
        <dbReference type="Proteomes" id="UP000001817"/>
    </source>
</evidence>
<keyword evidence="2 3" id="KW-0560">Oxidoreductase</keyword>
<dbReference type="OrthoDB" id="9178657at2"/>
<dbReference type="SUPFAM" id="SSF51735">
    <property type="entry name" value="NAD(P)-binding Rossmann-fold domains"/>
    <property type="match status" value="1"/>
</dbReference>
<dbReference type="STRING" id="266265.Bxe_C0968"/>
<proteinExistence type="inferred from homology"/>
<dbReference type="PANTHER" id="PTHR24321:SF15">
    <property type="entry name" value="OXIDOREDUCTASE UCPA"/>
    <property type="match status" value="1"/>
</dbReference>
<dbReference type="EMBL" id="CP000272">
    <property type="protein sequence ID" value="ABE36842.1"/>
    <property type="molecule type" value="Genomic_DNA"/>
</dbReference>
<dbReference type="PRINTS" id="PR00080">
    <property type="entry name" value="SDRFAMILY"/>
</dbReference>
<dbReference type="KEGG" id="bxe:Bxe_C0968"/>
<dbReference type="InterPro" id="IPR020904">
    <property type="entry name" value="Sc_DH/Rdtase_CS"/>
</dbReference>
<dbReference type="EC" id="1.-.-.-" evidence="3"/>
<evidence type="ECO:0000313" key="3">
    <source>
        <dbReference type="EMBL" id="ABE36842.1"/>
    </source>
</evidence>
<dbReference type="GO" id="GO:0016491">
    <property type="term" value="F:oxidoreductase activity"/>
    <property type="evidence" value="ECO:0007669"/>
    <property type="project" value="UniProtKB-KW"/>
</dbReference>
<dbReference type="Gene3D" id="3.40.50.720">
    <property type="entry name" value="NAD(P)-binding Rossmann-like Domain"/>
    <property type="match status" value="1"/>
</dbReference>
<dbReference type="PROSITE" id="PS00061">
    <property type="entry name" value="ADH_SHORT"/>
    <property type="match status" value="1"/>
</dbReference>
<comment type="similarity">
    <text evidence="1">Belongs to the short-chain dehydrogenases/reductases (SDR) family.</text>
</comment>
<organism evidence="3 4">
    <name type="scientific">Paraburkholderia xenovorans (strain LB400)</name>
    <dbReference type="NCBI Taxonomy" id="266265"/>
    <lineage>
        <taxon>Bacteria</taxon>
        <taxon>Pseudomonadati</taxon>
        <taxon>Pseudomonadota</taxon>
        <taxon>Betaproteobacteria</taxon>
        <taxon>Burkholderiales</taxon>
        <taxon>Burkholderiaceae</taxon>
        <taxon>Paraburkholderia</taxon>
    </lineage>
</organism>
<dbReference type="PRINTS" id="PR00081">
    <property type="entry name" value="GDHRDH"/>
</dbReference>
<dbReference type="FunFam" id="3.40.50.720:FF:000084">
    <property type="entry name" value="Short-chain dehydrogenase reductase"/>
    <property type="match status" value="1"/>
</dbReference>
<evidence type="ECO:0000256" key="1">
    <source>
        <dbReference type="ARBA" id="ARBA00006484"/>
    </source>
</evidence>
<dbReference type="PANTHER" id="PTHR24321">
    <property type="entry name" value="DEHYDROGENASES, SHORT CHAIN"/>
    <property type="match status" value="1"/>
</dbReference>
<dbReference type="InterPro" id="IPR036291">
    <property type="entry name" value="NAD(P)-bd_dom_sf"/>
</dbReference>
<keyword evidence="4" id="KW-1185">Reference proteome</keyword>
<accession>Q13GE7</accession>
<dbReference type="AlphaFoldDB" id="Q13GE7"/>
<evidence type="ECO:0000256" key="2">
    <source>
        <dbReference type="ARBA" id="ARBA00023002"/>
    </source>
</evidence>
<dbReference type="CDD" id="cd05233">
    <property type="entry name" value="SDR_c"/>
    <property type="match status" value="1"/>
</dbReference>
<gene>
    <name evidence="3" type="ORF">Bxe_C0968</name>
</gene>
<sequence length="255" mass="27183">MVSGCGSSLPGWGTGKAIAALLARQGAQVVGLDVNEQALADTRAVIEGEGGKLKALLCDVTDPASIDRVVRETIDAYGRIDVLVNNVGVSAPGGVVDMTEEIWDRQFDINLKSVFLMCKAVLPLMDRQRGGNVVNVSSLSALRYSGKPQIAYSASKAALIQFTRMAALMHSEHNVRLNCVIPGLITTPLVQRLAQQFGGGDYESYLKRRNAQVPLAQEGDAWDVANATAFLASDEARYITATEILVDGGSASTMR</sequence>
<dbReference type="PATRIC" id="fig|266265.5.peg.8729"/>